<evidence type="ECO:0000256" key="5">
    <source>
        <dbReference type="ARBA" id="ARBA00023004"/>
    </source>
</evidence>
<keyword evidence="5" id="KW-0408">Iron</keyword>
<dbReference type="Pfam" id="PF07992">
    <property type="entry name" value="Pyr_redox_2"/>
    <property type="match status" value="1"/>
</dbReference>
<dbReference type="Pfam" id="PF22117">
    <property type="entry name" value="Fer4_Nqo3"/>
    <property type="match status" value="1"/>
</dbReference>
<reference evidence="10 11" key="1">
    <citation type="submission" date="2014-10" db="EMBL/GenBank/DDBJ databases">
        <title>Draft genome of anammox bacterium scalindua brodae, obtained using differential coverage binning of sequence data from two enrichment reactors.</title>
        <authorList>
            <person name="Speth D.R."/>
            <person name="Russ L."/>
            <person name="Kartal B."/>
            <person name="Op den Camp H.J."/>
            <person name="Dutilh B.E."/>
            <person name="Jetten M.S."/>
        </authorList>
    </citation>
    <scope>NUCLEOTIDE SEQUENCE [LARGE SCALE GENOMIC DNA]</scope>
    <source>
        <strain evidence="10">RU1</strain>
    </source>
</reference>
<feature type="domain" description="2Fe-2S ferredoxin-type" evidence="7">
    <location>
        <begin position="3"/>
        <end position="81"/>
    </location>
</feature>
<dbReference type="AlphaFoldDB" id="A0A0B0EK34"/>
<dbReference type="CDD" id="cd00207">
    <property type="entry name" value="fer2"/>
    <property type="match status" value="1"/>
</dbReference>
<dbReference type="InterPro" id="IPR017900">
    <property type="entry name" value="4Fe4S_Fe_S_CS"/>
</dbReference>
<dbReference type="Pfam" id="PF04879">
    <property type="entry name" value="Molybdop_Fe4S4"/>
    <property type="match status" value="1"/>
</dbReference>
<keyword evidence="2" id="KW-0479">Metal-binding</keyword>
<dbReference type="PROSITE" id="PS00198">
    <property type="entry name" value="4FE4S_FER_1"/>
    <property type="match status" value="1"/>
</dbReference>
<evidence type="ECO:0000259" key="9">
    <source>
        <dbReference type="PROSITE" id="PS51669"/>
    </source>
</evidence>
<protein>
    <submittedName>
        <fullName evidence="10">NAD(P) oxidoreductase, FAD-containing subunit</fullName>
        <ecNumber evidence="10">1.-.-.-</ecNumber>
    </submittedName>
</protein>
<dbReference type="SUPFAM" id="SSF53706">
    <property type="entry name" value="Formate dehydrogenase/DMSO reductase, domains 1-3"/>
    <property type="match status" value="1"/>
</dbReference>
<dbReference type="PANTHER" id="PTHR42783:SF3">
    <property type="entry name" value="GLUTAMATE SYNTHASE [NADPH] SMALL CHAIN-RELATED"/>
    <property type="match status" value="1"/>
</dbReference>
<proteinExistence type="predicted"/>
<dbReference type="PRINTS" id="PR00368">
    <property type="entry name" value="FADPNR"/>
</dbReference>
<evidence type="ECO:0000313" key="10">
    <source>
        <dbReference type="EMBL" id="KHE91080.1"/>
    </source>
</evidence>
<dbReference type="SUPFAM" id="SSF54862">
    <property type="entry name" value="4Fe-4S ferredoxins"/>
    <property type="match status" value="1"/>
</dbReference>
<keyword evidence="3" id="KW-0677">Repeat</keyword>
<feature type="domain" description="4Fe-4S Mo/W bis-MGD-type" evidence="9">
    <location>
        <begin position="696"/>
        <end position="752"/>
    </location>
</feature>
<dbReference type="GO" id="GO:0016491">
    <property type="term" value="F:oxidoreductase activity"/>
    <property type="evidence" value="ECO:0007669"/>
    <property type="project" value="UniProtKB-KW"/>
</dbReference>
<dbReference type="Pfam" id="PF13510">
    <property type="entry name" value="Fer2_4"/>
    <property type="match status" value="1"/>
</dbReference>
<dbReference type="EMBL" id="JRYO01000218">
    <property type="protein sequence ID" value="KHE91080.1"/>
    <property type="molecule type" value="Genomic_DNA"/>
</dbReference>
<evidence type="ECO:0000259" key="8">
    <source>
        <dbReference type="PROSITE" id="PS51379"/>
    </source>
</evidence>
<dbReference type="InterPro" id="IPR054351">
    <property type="entry name" value="NADH_UbQ_OxRdtase_ferredoxin"/>
</dbReference>
<dbReference type="Gene3D" id="1.10.1060.10">
    <property type="entry name" value="Alpha-helical ferredoxin"/>
    <property type="match status" value="1"/>
</dbReference>
<dbReference type="InterPro" id="IPR042204">
    <property type="entry name" value="2Fe-2S-bd_N"/>
</dbReference>
<dbReference type="InterPro" id="IPR006963">
    <property type="entry name" value="Mopterin_OxRdtase_4Fe-4S_dom"/>
</dbReference>
<dbReference type="PRINTS" id="PR00469">
    <property type="entry name" value="PNDRDTASEII"/>
</dbReference>
<name>A0A0B0EK34_9BACT</name>
<evidence type="ECO:0000313" key="11">
    <source>
        <dbReference type="Proteomes" id="UP000030652"/>
    </source>
</evidence>
<organism evidence="10 11">
    <name type="scientific">Candidatus Scalindua brodae</name>
    <dbReference type="NCBI Taxonomy" id="237368"/>
    <lineage>
        <taxon>Bacteria</taxon>
        <taxon>Pseudomonadati</taxon>
        <taxon>Planctomycetota</taxon>
        <taxon>Candidatus Brocadiia</taxon>
        <taxon>Candidatus Brocadiales</taxon>
        <taxon>Candidatus Scalinduaceae</taxon>
        <taxon>Candidatus Scalindua</taxon>
    </lineage>
</organism>
<evidence type="ECO:0000256" key="4">
    <source>
        <dbReference type="ARBA" id="ARBA00023002"/>
    </source>
</evidence>
<gene>
    <name evidence="10" type="ORF">SCABRO_03173</name>
</gene>
<dbReference type="GO" id="GO:0046872">
    <property type="term" value="F:metal ion binding"/>
    <property type="evidence" value="ECO:0007669"/>
    <property type="project" value="UniProtKB-KW"/>
</dbReference>
<dbReference type="InterPro" id="IPR009051">
    <property type="entry name" value="Helical_ferredxn"/>
</dbReference>
<dbReference type="SUPFAM" id="SSF46548">
    <property type="entry name" value="alpha-helical ferredoxin"/>
    <property type="match status" value="1"/>
</dbReference>
<dbReference type="EC" id="1.-.-.-" evidence="10"/>
<dbReference type="Gene3D" id="2.20.25.90">
    <property type="entry name" value="ADC-like domains"/>
    <property type="match status" value="1"/>
</dbReference>
<dbReference type="PANTHER" id="PTHR42783">
    <property type="entry name" value="GLUTAMATE SYNTHASE [NADPH] SMALL CHAIN"/>
    <property type="match status" value="1"/>
</dbReference>
<dbReference type="eggNOG" id="COG0493">
    <property type="taxonomic scope" value="Bacteria"/>
</dbReference>
<evidence type="ECO:0000256" key="3">
    <source>
        <dbReference type="ARBA" id="ARBA00022737"/>
    </source>
</evidence>
<dbReference type="Gene3D" id="3.50.50.60">
    <property type="entry name" value="FAD/NAD(P)-binding domain"/>
    <property type="match status" value="2"/>
</dbReference>
<dbReference type="CDD" id="cd00368">
    <property type="entry name" value="Molybdopterin-Binding"/>
    <property type="match status" value="1"/>
</dbReference>
<evidence type="ECO:0000256" key="2">
    <source>
        <dbReference type="ARBA" id="ARBA00022723"/>
    </source>
</evidence>
<dbReference type="InterPro" id="IPR023753">
    <property type="entry name" value="FAD/NAD-binding_dom"/>
</dbReference>
<evidence type="ECO:0000256" key="1">
    <source>
        <dbReference type="ARBA" id="ARBA00022485"/>
    </source>
</evidence>
<sequence length="984" mass="107430">MSENVTITLNGKEIEVPADATIREAAKSQGIDIPTFCFDDRLKAYTSCFLCVVEVEKARNMIPACSTTVTPGMVIRTDTEAIRTTRKMALDLLLSDHSGDCIAPCEDTCPSNIDVQGYIAHISNGNFPAAVKLIKERNPLPVICGRICPHPCEAQCRRGLVDEPVAINPLKRFSSEYELEHGPFMPETKPDTGKKVAIVGGGPAGLSAAYFLRQQGHAVDLYEALPELGGMTRYGIPRFRLPWDKLDKEVSAIIGLGVNVHHNKRLGKDFTIDDLKKNGADAVLIAIGAHKAKKMMVENEDIPGVIGGIDFLRKMVLGEEVNIGRKVAVIGGGDTAMDCCRVAKRAGAEDVTLLYRRSQEEIPALQHEQDETIEEGVDFRLLTAPVAVLEENGKAKGLKVVTMELGDPDESGRRRPKPVEGSEEDLEFDLIIAAIGQDPDLSCIEDEKDVPECTRWNTFTYDEKTMVTSVEGVFTAGDCAFGPDTVIRAVSEGKQAAKAINLYFTGAKVELKKEYQITAGRLKDLDMADYSPRYVHQKRALESTHPADIRMASGGYNAINVGIDEAQALAEAARCIECGCKARFDCDLRNYSTEYGIGDIKYTGDRRKYDVDTRHPLVSIEADKCITCASCVRICREAREISALSFVNRGFVTKVAPNFEDPLQNTDCDACGMCIDVCPTGTLVENTGKEYGPWVTDMKISTCPSCPRGCAIKVHTKEGLITKIQSVDNDPVNGAMICREGRFSNHLQDKALVLTDDELTEQLNNARSILDTAGKLAVIVSPKLTVETLFTAKALCDEKNGTLYYITGEKSEPNKFPFAKLKNSANVSLLSKMGAIAWDNSDPDCILLVGAHLENKPKDSTKVITISNFKNGVEPDAQLPLADPLRSEGAVITDEGYLAFLNTDIPVDNNLTPHAILSNLGGLNGFDDIASIRKQLAGSVTELSRLLDNRNKRLVKTNLTPEMVDVAPDCREVAFAKYCESLGL</sequence>
<dbReference type="Gene3D" id="3.30.70.20">
    <property type="match status" value="1"/>
</dbReference>
<comment type="caution">
    <text evidence="10">The sequence shown here is derived from an EMBL/GenBank/DDBJ whole genome shotgun (WGS) entry which is preliminary data.</text>
</comment>
<dbReference type="PROSITE" id="PS51669">
    <property type="entry name" value="4FE4S_MOW_BIS_MGD"/>
    <property type="match status" value="1"/>
</dbReference>
<dbReference type="PATRIC" id="fig|237368.3.peg.3434"/>
<accession>A0A0B0EK34</accession>
<dbReference type="InterPro" id="IPR017896">
    <property type="entry name" value="4Fe4S_Fe-S-bd"/>
</dbReference>
<evidence type="ECO:0000259" key="7">
    <source>
        <dbReference type="PROSITE" id="PS51085"/>
    </source>
</evidence>
<dbReference type="SMART" id="SM00926">
    <property type="entry name" value="Molybdop_Fe4S4"/>
    <property type="match status" value="1"/>
</dbReference>
<feature type="domain" description="4Fe-4S ferredoxin-type" evidence="8">
    <location>
        <begin position="616"/>
        <end position="644"/>
    </location>
</feature>
<dbReference type="SUPFAM" id="SSF51971">
    <property type="entry name" value="Nucleotide-binding domain"/>
    <property type="match status" value="1"/>
</dbReference>
<dbReference type="InterPro" id="IPR001041">
    <property type="entry name" value="2Fe-2S_ferredoxin-type"/>
</dbReference>
<evidence type="ECO:0000256" key="6">
    <source>
        <dbReference type="ARBA" id="ARBA00023014"/>
    </source>
</evidence>
<dbReference type="InterPro" id="IPR036188">
    <property type="entry name" value="FAD/NAD-bd_sf"/>
</dbReference>
<dbReference type="Proteomes" id="UP000030652">
    <property type="component" value="Unassembled WGS sequence"/>
</dbReference>
<dbReference type="InterPro" id="IPR028261">
    <property type="entry name" value="DPD_II"/>
</dbReference>
<keyword evidence="4 10" id="KW-0560">Oxidoreductase</keyword>
<dbReference type="InterPro" id="IPR036010">
    <property type="entry name" value="2Fe-2S_ferredoxin-like_sf"/>
</dbReference>
<dbReference type="Pfam" id="PF14691">
    <property type="entry name" value="Fer4_20"/>
    <property type="match status" value="1"/>
</dbReference>
<dbReference type="Gene3D" id="3.10.20.440">
    <property type="entry name" value="2Fe-2S iron-sulphur cluster binding domain, sarcosine oxidase, alpha subunit, N-terminal domain"/>
    <property type="match status" value="1"/>
</dbReference>
<dbReference type="PROSITE" id="PS51085">
    <property type="entry name" value="2FE2S_FER_2"/>
    <property type="match status" value="1"/>
</dbReference>
<feature type="domain" description="4Fe-4S ferredoxin-type" evidence="8">
    <location>
        <begin position="660"/>
        <end position="688"/>
    </location>
</feature>
<dbReference type="SUPFAM" id="SSF54292">
    <property type="entry name" value="2Fe-2S ferredoxin-like"/>
    <property type="match status" value="1"/>
</dbReference>
<dbReference type="PROSITE" id="PS51379">
    <property type="entry name" value="4FE4S_FER_2"/>
    <property type="match status" value="2"/>
</dbReference>
<keyword evidence="1" id="KW-0004">4Fe-4S</keyword>
<dbReference type="GO" id="GO:0051539">
    <property type="term" value="F:4 iron, 4 sulfur cluster binding"/>
    <property type="evidence" value="ECO:0007669"/>
    <property type="project" value="UniProtKB-KW"/>
</dbReference>
<dbReference type="FunFam" id="3.30.70.20:FF:000035">
    <property type="entry name" value="Iron hydrogenase 1"/>
    <property type="match status" value="1"/>
</dbReference>
<keyword evidence="6" id="KW-0411">Iron-sulfur</keyword>